<accession>A0A1H7J5U2</accession>
<dbReference type="Proteomes" id="UP000186015">
    <property type="component" value="Unassembled WGS sequence"/>
</dbReference>
<keyword evidence="1" id="KW-0812">Transmembrane</keyword>
<proteinExistence type="predicted"/>
<evidence type="ECO:0000313" key="2">
    <source>
        <dbReference type="EMBL" id="SEK69247.1"/>
    </source>
</evidence>
<organism evidence="2 3">
    <name type="scientific">Ruminococcus albus</name>
    <dbReference type="NCBI Taxonomy" id="1264"/>
    <lineage>
        <taxon>Bacteria</taxon>
        <taxon>Bacillati</taxon>
        <taxon>Bacillota</taxon>
        <taxon>Clostridia</taxon>
        <taxon>Eubacteriales</taxon>
        <taxon>Oscillospiraceae</taxon>
        <taxon>Ruminococcus</taxon>
    </lineage>
</organism>
<name>A0A1H7J5U2_RUMAL</name>
<feature type="transmembrane region" description="Helical" evidence="1">
    <location>
        <begin position="66"/>
        <end position="85"/>
    </location>
</feature>
<dbReference type="AlphaFoldDB" id="A0A1H7J5U2"/>
<sequence length="134" mass="15919">MADRVLVSFLSYNFINALTNHENIIFVSLNGNSENIQNLKVVLINYHFNTIHRSTKQKRFQNRKSNVFVGIYGIAALILIGYNSYSRIYNKIPIDKRYKLCYSYLQKTKYCRKILRKFFENRKYFVSISIGRGR</sequence>
<keyword evidence="1" id="KW-0472">Membrane</keyword>
<evidence type="ECO:0000256" key="1">
    <source>
        <dbReference type="SAM" id="Phobius"/>
    </source>
</evidence>
<keyword evidence="1" id="KW-1133">Transmembrane helix</keyword>
<gene>
    <name evidence="2" type="ORF">SAMN05216469_104202</name>
</gene>
<protein>
    <submittedName>
        <fullName evidence="2">Uncharacterized protein</fullName>
    </submittedName>
</protein>
<dbReference type="EMBL" id="FOAT01000004">
    <property type="protein sequence ID" value="SEK69247.1"/>
    <property type="molecule type" value="Genomic_DNA"/>
</dbReference>
<reference evidence="2 3" key="1">
    <citation type="submission" date="2016-10" db="EMBL/GenBank/DDBJ databases">
        <authorList>
            <person name="de Groot N.N."/>
        </authorList>
    </citation>
    <scope>NUCLEOTIDE SEQUENCE [LARGE SCALE GENOMIC DNA]</scope>
    <source>
        <strain evidence="2 3">KH2T6</strain>
    </source>
</reference>
<evidence type="ECO:0000313" key="3">
    <source>
        <dbReference type="Proteomes" id="UP000186015"/>
    </source>
</evidence>